<sequence length="122" mass="13380">MRNVVWLISGYAAVSLLTLVAMIVFRRDAAMVTTEVWVRGAIVAAGSLLTLLFAVRAARGDRRMLLRLRVVTAVMLVAIVVIIALPGIFPLWFKLEQGVCGLLLLAVVVQINRRSAVRPSVR</sequence>
<comment type="caution">
    <text evidence="2">The sequence shown here is derived from an EMBL/GenBank/DDBJ whole genome shotgun (WGS) entry which is preliminary data.</text>
</comment>
<dbReference type="Proteomes" id="UP000653480">
    <property type="component" value="Unassembled WGS sequence"/>
</dbReference>
<evidence type="ECO:0000313" key="2">
    <source>
        <dbReference type="EMBL" id="GGO20344.1"/>
    </source>
</evidence>
<feature type="transmembrane region" description="Helical" evidence="1">
    <location>
        <begin position="70"/>
        <end position="89"/>
    </location>
</feature>
<proteinExistence type="predicted"/>
<keyword evidence="3" id="KW-1185">Reference proteome</keyword>
<keyword evidence="1" id="KW-1133">Transmembrane helix</keyword>
<evidence type="ECO:0000313" key="3">
    <source>
        <dbReference type="Proteomes" id="UP000653480"/>
    </source>
</evidence>
<dbReference type="AlphaFoldDB" id="A0A8H9H5G8"/>
<dbReference type="OrthoDB" id="4230291at2"/>
<feature type="transmembrane region" description="Helical" evidence="1">
    <location>
        <begin position="37"/>
        <end position="58"/>
    </location>
</feature>
<organism evidence="2 3">
    <name type="scientific">Microbispora bryophytorum</name>
    <dbReference type="NCBI Taxonomy" id="1460882"/>
    <lineage>
        <taxon>Bacteria</taxon>
        <taxon>Bacillati</taxon>
        <taxon>Actinomycetota</taxon>
        <taxon>Actinomycetes</taxon>
        <taxon>Streptosporangiales</taxon>
        <taxon>Streptosporangiaceae</taxon>
        <taxon>Microbispora</taxon>
    </lineage>
</organism>
<dbReference type="EMBL" id="BMMN01000008">
    <property type="protein sequence ID" value="GGO20344.1"/>
    <property type="molecule type" value="Genomic_DNA"/>
</dbReference>
<feature type="transmembrane region" description="Helical" evidence="1">
    <location>
        <begin position="5"/>
        <end position="25"/>
    </location>
</feature>
<gene>
    <name evidence="2" type="ORF">GCM10011574_46730</name>
</gene>
<dbReference type="RefSeq" id="WP_142571648.1">
    <property type="nucleotide sequence ID" value="NZ_BMMN01000008.1"/>
</dbReference>
<accession>A0A8H9H5G8</accession>
<reference evidence="2" key="1">
    <citation type="journal article" date="2014" name="Int. J. Syst. Evol. Microbiol.">
        <title>Complete genome sequence of Corynebacterium casei LMG S-19264T (=DSM 44701T), isolated from a smear-ripened cheese.</title>
        <authorList>
            <consortium name="US DOE Joint Genome Institute (JGI-PGF)"/>
            <person name="Walter F."/>
            <person name="Albersmeier A."/>
            <person name="Kalinowski J."/>
            <person name="Ruckert C."/>
        </authorList>
    </citation>
    <scope>NUCLEOTIDE SEQUENCE</scope>
    <source>
        <strain evidence="2">CGMCC 4.7138</strain>
    </source>
</reference>
<protein>
    <submittedName>
        <fullName evidence="2">Uncharacterized protein</fullName>
    </submittedName>
</protein>
<name>A0A8H9H5G8_9ACTN</name>
<reference evidence="2" key="2">
    <citation type="submission" date="2020-09" db="EMBL/GenBank/DDBJ databases">
        <authorList>
            <person name="Sun Q."/>
            <person name="Zhou Y."/>
        </authorList>
    </citation>
    <scope>NUCLEOTIDE SEQUENCE</scope>
    <source>
        <strain evidence="2">CGMCC 4.7138</strain>
    </source>
</reference>
<keyword evidence="1" id="KW-0472">Membrane</keyword>
<evidence type="ECO:0000256" key="1">
    <source>
        <dbReference type="SAM" id="Phobius"/>
    </source>
</evidence>
<keyword evidence="1" id="KW-0812">Transmembrane</keyword>